<dbReference type="InterPro" id="IPR014592">
    <property type="entry name" value="P-loop_UCP034888"/>
</dbReference>
<dbReference type="GO" id="GO:0005524">
    <property type="term" value="F:ATP binding"/>
    <property type="evidence" value="ECO:0007669"/>
    <property type="project" value="InterPro"/>
</dbReference>
<gene>
    <name evidence="3" type="ORF">FA584_03280</name>
</gene>
<dbReference type="AlphaFoldDB" id="A0A6G9VP40"/>
<sequence length="394" mass="45029">MKIENIQIKNFKSLRDIEITLKGLTLITGINSSGKSTFIQSLLLLKENRELINQIVTNSMMMSSMKEHSEPLRTHIIKLVEDTKNQPLSLEGEYIHLGDKKDIFNQEVYEEDISILISTLPLKEISFTINYNNLSLSTTSPIPISNVINLFSDDFQYLNTDRIQPSRTYELSERHVRKNLLGTKGEYTAHYLDENRHKPLNIKALKHNDAKTDRLLDNVSFWLSEISNGIEVLPKKHLDTHQASLSYQYTYGENTTNEYSPLNVGFGITYVLPIIVAILKSKPGDLLIIENPESHLHPAGQAKIAKLCAIAVSNGVQIIVESHSDHFLNAIRVATKQNILKPEDSVIYYFSKRSDLMETKVEQLLIDENGKINKSWPKGFFDEYDKQLDQLITW</sequence>
<dbReference type="Pfam" id="PF12476">
    <property type="entry name" value="DUF3696"/>
    <property type="match status" value="1"/>
</dbReference>
<dbReference type="PIRSF" id="PIRSF034888">
    <property type="entry name" value="P-loop_UCP034888"/>
    <property type="match status" value="1"/>
</dbReference>
<proteinExistence type="predicted"/>
<dbReference type="InterPro" id="IPR003959">
    <property type="entry name" value="ATPase_AAA_core"/>
</dbReference>
<dbReference type="Gene3D" id="3.40.50.300">
    <property type="entry name" value="P-loop containing nucleotide triphosphate hydrolases"/>
    <property type="match status" value="1"/>
</dbReference>
<dbReference type="EMBL" id="CP039734">
    <property type="protein sequence ID" value="QIR75282.1"/>
    <property type="molecule type" value="Genomic_DNA"/>
</dbReference>
<dbReference type="InterPro" id="IPR027417">
    <property type="entry name" value="P-loop_NTPase"/>
</dbReference>
<dbReference type="Pfam" id="PF13304">
    <property type="entry name" value="AAA_21"/>
    <property type="match status" value="1"/>
</dbReference>
<feature type="domain" description="ATPase AAA-type core" evidence="2">
    <location>
        <begin position="24"/>
        <end position="329"/>
    </location>
</feature>
<reference evidence="3 4" key="1">
    <citation type="journal article" date="2017" name="Environ. Sci. Technol.">
        <title>Organohalide Respiration with Chlorinated Ethenes under Low pH Conditions.</title>
        <authorList>
            <person name="Yang Y."/>
            <person name="Capiro N.L."/>
            <person name="Marcet T.F."/>
            <person name="Yan J."/>
            <person name="Pennell K.D."/>
            <person name="Loffler F.E."/>
        </authorList>
    </citation>
    <scope>NUCLEOTIDE SEQUENCE [LARGE SCALE GENOMIC DNA]</scope>
    <source>
        <strain evidence="3 4">ACSDCE</strain>
    </source>
</reference>
<evidence type="ECO:0000259" key="1">
    <source>
        <dbReference type="Pfam" id="PF12476"/>
    </source>
</evidence>
<dbReference type="InterPro" id="IPR022532">
    <property type="entry name" value="DUF3696"/>
</dbReference>
<evidence type="ECO:0000313" key="3">
    <source>
        <dbReference type="EMBL" id="QIR75282.1"/>
    </source>
</evidence>
<dbReference type="PANTHER" id="PTHR43581:SF2">
    <property type="entry name" value="EXCINUCLEASE ATPASE SUBUNIT"/>
    <property type="match status" value="1"/>
</dbReference>
<evidence type="ECO:0000313" key="4">
    <source>
        <dbReference type="Proteomes" id="UP000502831"/>
    </source>
</evidence>
<organism evidence="3 4">
    <name type="scientific">Sulfurospirillum diekertiae</name>
    <dbReference type="NCBI Taxonomy" id="1854492"/>
    <lineage>
        <taxon>Bacteria</taxon>
        <taxon>Pseudomonadati</taxon>
        <taxon>Campylobacterota</taxon>
        <taxon>Epsilonproteobacteria</taxon>
        <taxon>Campylobacterales</taxon>
        <taxon>Sulfurospirillaceae</taxon>
        <taxon>Sulfurospirillum</taxon>
    </lineage>
</organism>
<evidence type="ECO:0000259" key="2">
    <source>
        <dbReference type="Pfam" id="PF13304"/>
    </source>
</evidence>
<dbReference type="Proteomes" id="UP000502831">
    <property type="component" value="Chromosome"/>
</dbReference>
<dbReference type="InterPro" id="IPR051396">
    <property type="entry name" value="Bact_Antivir_Def_Nuclease"/>
</dbReference>
<dbReference type="GO" id="GO:0016887">
    <property type="term" value="F:ATP hydrolysis activity"/>
    <property type="evidence" value="ECO:0007669"/>
    <property type="project" value="InterPro"/>
</dbReference>
<protein>
    <submittedName>
        <fullName evidence="3">DUF3696 domain-containing protein</fullName>
    </submittedName>
</protein>
<dbReference type="PANTHER" id="PTHR43581">
    <property type="entry name" value="ATP/GTP PHOSPHATASE"/>
    <property type="match status" value="1"/>
</dbReference>
<name>A0A6G9VP40_9BACT</name>
<feature type="domain" description="DUF3696" evidence="1">
    <location>
        <begin position="340"/>
        <end position="391"/>
    </location>
</feature>
<dbReference type="RefSeq" id="WP_167749355.1">
    <property type="nucleotide sequence ID" value="NZ_CP039734.2"/>
</dbReference>
<dbReference type="SUPFAM" id="SSF52540">
    <property type="entry name" value="P-loop containing nucleoside triphosphate hydrolases"/>
    <property type="match status" value="1"/>
</dbReference>
<accession>A0A6G9VP40</accession>